<protein>
    <submittedName>
        <fullName evidence="4">Uncharacterized protein</fullName>
    </submittedName>
</protein>
<evidence type="ECO:0000313" key="3">
    <source>
        <dbReference type="EMBL" id="VFJ56881.1"/>
    </source>
</evidence>
<reference evidence="4" key="1">
    <citation type="submission" date="2019-02" db="EMBL/GenBank/DDBJ databases">
        <authorList>
            <person name="Gruber-Vodicka R. H."/>
            <person name="Seah K. B. B."/>
        </authorList>
    </citation>
    <scope>NUCLEOTIDE SEQUENCE</scope>
    <source>
        <strain evidence="2">BECK_BZ163</strain>
        <strain evidence="4">BECK_BZ164</strain>
        <strain evidence="3">BECK_BZ165</strain>
    </source>
</reference>
<evidence type="ECO:0000256" key="1">
    <source>
        <dbReference type="SAM" id="SignalP"/>
    </source>
</evidence>
<sequence>MNYLIPNKTTLLLLVALFLLLSGSCKATSASYQTYDTDVFLFEIATDWRPMDGRLLHVFRKQYEQQSAELYEEYHSGLEDFDTGVPFLAAFNSPGMEATLVALRMKIPPQASDYINKSIERFNKIIRWGKQTGRVRQVHRNNLLSIDGASCHNSDLGSVDISPRNRSN</sequence>
<evidence type="ECO:0000313" key="2">
    <source>
        <dbReference type="EMBL" id="VFJ56792.1"/>
    </source>
</evidence>
<dbReference type="EMBL" id="CAADFA010000187">
    <property type="protein sequence ID" value="VFJ56881.1"/>
    <property type="molecule type" value="Genomic_DNA"/>
</dbReference>
<dbReference type="AlphaFoldDB" id="A0A450W3F4"/>
<dbReference type="EMBL" id="CAADEZ010000175">
    <property type="protein sequence ID" value="VFJ56792.1"/>
    <property type="molecule type" value="Genomic_DNA"/>
</dbReference>
<name>A0A450W3F4_9GAMM</name>
<proteinExistence type="predicted"/>
<feature type="signal peptide" evidence="1">
    <location>
        <begin position="1"/>
        <end position="27"/>
    </location>
</feature>
<gene>
    <name evidence="2" type="ORF">BECKFM1743A_GA0114220_101755</name>
    <name evidence="4" type="ORF">BECKFM1743B_GA0114221_101863</name>
    <name evidence="3" type="ORF">BECKFM1743C_GA0114222_101873</name>
</gene>
<organism evidence="4">
    <name type="scientific">Candidatus Kentrum sp. FM</name>
    <dbReference type="NCBI Taxonomy" id="2126340"/>
    <lineage>
        <taxon>Bacteria</taxon>
        <taxon>Pseudomonadati</taxon>
        <taxon>Pseudomonadota</taxon>
        <taxon>Gammaproteobacteria</taxon>
        <taxon>Candidatus Kentrum</taxon>
    </lineage>
</organism>
<evidence type="ECO:0000313" key="4">
    <source>
        <dbReference type="EMBL" id="VFK11496.1"/>
    </source>
</evidence>
<feature type="chain" id="PRO_5036113464" evidence="1">
    <location>
        <begin position="28"/>
        <end position="168"/>
    </location>
</feature>
<accession>A0A450W3F4</accession>
<keyword evidence="1" id="KW-0732">Signal</keyword>
<dbReference type="EMBL" id="CAADFL010000186">
    <property type="protein sequence ID" value="VFK11496.1"/>
    <property type="molecule type" value="Genomic_DNA"/>
</dbReference>